<proteinExistence type="inferred from homology"/>
<dbReference type="PANTHER" id="PTHR43133">
    <property type="entry name" value="RNA POLYMERASE ECF-TYPE SIGMA FACTO"/>
    <property type="match status" value="1"/>
</dbReference>
<dbReference type="PANTHER" id="PTHR43133:SF52">
    <property type="entry name" value="ECF RNA POLYMERASE SIGMA FACTOR SIGL"/>
    <property type="match status" value="1"/>
</dbReference>
<evidence type="ECO:0000256" key="3">
    <source>
        <dbReference type="ARBA" id="ARBA00023082"/>
    </source>
</evidence>
<keyword evidence="2" id="KW-0805">Transcription regulation</keyword>
<dbReference type="Pfam" id="PF08281">
    <property type="entry name" value="Sigma70_r4_2"/>
    <property type="match status" value="1"/>
</dbReference>
<dbReference type="InterPro" id="IPR039425">
    <property type="entry name" value="RNA_pol_sigma-70-like"/>
</dbReference>
<dbReference type="Gene3D" id="1.10.1740.10">
    <property type="match status" value="1"/>
</dbReference>
<evidence type="ECO:0000256" key="2">
    <source>
        <dbReference type="ARBA" id="ARBA00023015"/>
    </source>
</evidence>
<dbReference type="CDD" id="cd06171">
    <property type="entry name" value="Sigma70_r4"/>
    <property type="match status" value="1"/>
</dbReference>
<dbReference type="EMBL" id="CP003255">
    <property type="protein sequence ID" value="AGA59651.1"/>
    <property type="molecule type" value="Genomic_DNA"/>
</dbReference>
<feature type="domain" description="RNA polymerase sigma-70 region 2" evidence="6">
    <location>
        <begin position="8"/>
        <end position="74"/>
    </location>
</feature>
<dbReference type="Pfam" id="PF04542">
    <property type="entry name" value="Sigma70_r2"/>
    <property type="match status" value="1"/>
</dbReference>
<evidence type="ECO:0000313" key="8">
    <source>
        <dbReference type="EMBL" id="AGA59651.1"/>
    </source>
</evidence>
<dbReference type="AlphaFoldDB" id="L0EIX6"/>
<dbReference type="HOGENOM" id="CLU_047691_3_4_9"/>
<keyword evidence="5" id="KW-0804">Transcription</keyword>
<dbReference type="InterPro" id="IPR014296">
    <property type="entry name" value="RNA_pol_sigma-M_bacilli"/>
</dbReference>
<dbReference type="GO" id="GO:0016987">
    <property type="term" value="F:sigma factor activity"/>
    <property type="evidence" value="ECO:0007669"/>
    <property type="project" value="UniProtKB-KW"/>
</dbReference>
<accession>L0EIX6</accession>
<keyword evidence="3" id="KW-0731">Sigma factor</keyword>
<keyword evidence="9" id="KW-1185">Reference proteome</keyword>
<evidence type="ECO:0000256" key="1">
    <source>
        <dbReference type="ARBA" id="ARBA00010641"/>
    </source>
</evidence>
<dbReference type="InterPro" id="IPR007627">
    <property type="entry name" value="RNA_pol_sigma70_r2"/>
</dbReference>
<evidence type="ECO:0000259" key="6">
    <source>
        <dbReference type="Pfam" id="PF04542"/>
    </source>
</evidence>
<evidence type="ECO:0000256" key="5">
    <source>
        <dbReference type="ARBA" id="ARBA00023163"/>
    </source>
</evidence>
<reference evidence="9" key="1">
    <citation type="submission" date="2012-01" db="EMBL/GenBank/DDBJ databases">
        <title>Complete sequence of chromosome of Thermobacillus composti KWC4.</title>
        <authorList>
            <person name="Lucas S."/>
            <person name="Han J."/>
            <person name="Lapidus A."/>
            <person name="Cheng J.-F."/>
            <person name="Goodwin L."/>
            <person name="Pitluck S."/>
            <person name="Peters L."/>
            <person name="Ovchinnikova G."/>
            <person name="Teshima H."/>
            <person name="Detter J.C."/>
            <person name="Han C."/>
            <person name="Tapia R."/>
            <person name="Land M."/>
            <person name="Hauser L."/>
            <person name="Kyrpides N."/>
            <person name="Ivanova N."/>
            <person name="Pagani I."/>
            <person name="Anderson I."/>
            <person name="Woyke T."/>
        </authorList>
    </citation>
    <scope>NUCLEOTIDE SEQUENCE [LARGE SCALE GENOMIC DNA]</scope>
    <source>
        <strain evidence="9">DSM 18247 / JCM 13945 / KWC4</strain>
    </source>
</reference>
<dbReference type="OrthoDB" id="9795666at2"/>
<dbReference type="InterPro" id="IPR036388">
    <property type="entry name" value="WH-like_DNA-bd_sf"/>
</dbReference>
<evidence type="ECO:0000259" key="7">
    <source>
        <dbReference type="Pfam" id="PF08281"/>
    </source>
</evidence>
<dbReference type="SUPFAM" id="SSF88659">
    <property type="entry name" value="Sigma3 and sigma4 domains of RNA polymerase sigma factors"/>
    <property type="match status" value="1"/>
</dbReference>
<dbReference type="NCBIfam" id="TIGR02950">
    <property type="entry name" value="SigM_subfam"/>
    <property type="match status" value="1"/>
</dbReference>
<dbReference type="STRING" id="717605.Theco_3628"/>
<dbReference type="GO" id="GO:0006352">
    <property type="term" value="P:DNA-templated transcription initiation"/>
    <property type="evidence" value="ECO:0007669"/>
    <property type="project" value="InterPro"/>
</dbReference>
<dbReference type="Gene3D" id="1.10.10.10">
    <property type="entry name" value="Winged helix-like DNA-binding domain superfamily/Winged helix DNA-binding domain"/>
    <property type="match status" value="1"/>
</dbReference>
<dbReference type="eggNOG" id="COG1595">
    <property type="taxonomic scope" value="Bacteria"/>
</dbReference>
<organism evidence="8 9">
    <name type="scientific">Thermobacillus composti (strain DSM 18247 / JCM 13945 / KWC4)</name>
    <dbReference type="NCBI Taxonomy" id="717605"/>
    <lineage>
        <taxon>Bacteria</taxon>
        <taxon>Bacillati</taxon>
        <taxon>Bacillota</taxon>
        <taxon>Bacilli</taxon>
        <taxon>Bacillales</taxon>
        <taxon>Paenibacillaceae</taxon>
        <taxon>Thermobacillus</taxon>
    </lineage>
</organism>
<dbReference type="Proteomes" id="UP000010795">
    <property type="component" value="Chromosome"/>
</dbReference>
<dbReference type="KEGG" id="tco:Theco_3628"/>
<evidence type="ECO:0000256" key="4">
    <source>
        <dbReference type="ARBA" id="ARBA00023125"/>
    </source>
</evidence>
<gene>
    <name evidence="8" type="ordered locus">Theco_3628</name>
</gene>
<dbReference type="NCBIfam" id="TIGR02937">
    <property type="entry name" value="sigma70-ECF"/>
    <property type="match status" value="1"/>
</dbReference>
<name>L0EIX6_THECK</name>
<sequence>MKLSLDRIYRAHVRDLSRFLLFLCRDPHTAEDLVQETFFRAYLHLEQYRGGSVKSWLFSIAYRAYLDHYRKHRRVVVKEQRFFAGLSAEPAQPDALIVWEEIREIVRLLHHLPEKQRYAVLLHDIHGLSQAEAASVMNVATSHFKVLLFRGRQAIRRRKAGEHDGRTER</sequence>
<dbReference type="InterPro" id="IPR013324">
    <property type="entry name" value="RNA_pol_sigma_r3/r4-like"/>
</dbReference>
<evidence type="ECO:0000313" key="9">
    <source>
        <dbReference type="Proteomes" id="UP000010795"/>
    </source>
</evidence>
<keyword evidence="4" id="KW-0238">DNA-binding</keyword>
<dbReference type="SUPFAM" id="SSF88946">
    <property type="entry name" value="Sigma2 domain of RNA polymerase sigma factors"/>
    <property type="match status" value="1"/>
</dbReference>
<dbReference type="InterPro" id="IPR014284">
    <property type="entry name" value="RNA_pol_sigma-70_dom"/>
</dbReference>
<dbReference type="InterPro" id="IPR013249">
    <property type="entry name" value="RNA_pol_sigma70_r4_t2"/>
</dbReference>
<protein>
    <submittedName>
        <fullName evidence="8">RNA polymerase sigma factor, SigM family</fullName>
    </submittedName>
</protein>
<dbReference type="RefSeq" id="WP_015256373.1">
    <property type="nucleotide sequence ID" value="NC_019897.1"/>
</dbReference>
<comment type="similarity">
    <text evidence="1">Belongs to the sigma-70 factor family. ECF subfamily.</text>
</comment>
<feature type="domain" description="RNA polymerase sigma factor 70 region 4 type 2" evidence="7">
    <location>
        <begin position="103"/>
        <end position="154"/>
    </location>
</feature>
<dbReference type="GO" id="GO:0003677">
    <property type="term" value="F:DNA binding"/>
    <property type="evidence" value="ECO:0007669"/>
    <property type="project" value="UniProtKB-KW"/>
</dbReference>
<dbReference type="InterPro" id="IPR013325">
    <property type="entry name" value="RNA_pol_sigma_r2"/>
</dbReference>